<protein>
    <recommendedName>
        <fullName evidence="3">Fibronectin type-III domain-containing protein</fullName>
    </recommendedName>
</protein>
<name>A0A0B7C3A3_9EUPU</name>
<reference evidence="2" key="1">
    <citation type="submission" date="2014-12" db="EMBL/GenBank/DDBJ databases">
        <title>Insight into the proteome of Arion vulgaris.</title>
        <authorList>
            <person name="Aradska J."/>
            <person name="Bulat T."/>
            <person name="Smidak R."/>
            <person name="Sarate P."/>
            <person name="Gangsoo J."/>
            <person name="Sialana F."/>
            <person name="Bilban M."/>
            <person name="Lubec G."/>
        </authorList>
    </citation>
    <scope>NUCLEOTIDE SEQUENCE</scope>
    <source>
        <tissue evidence="2">Skin</tissue>
    </source>
</reference>
<dbReference type="AlphaFoldDB" id="A0A0B7C3A3"/>
<feature type="non-terminal residue" evidence="2">
    <location>
        <position position="78"/>
    </location>
</feature>
<dbReference type="EMBL" id="HACG01052796">
    <property type="protein sequence ID" value="CEK99667.1"/>
    <property type="molecule type" value="Transcribed_RNA"/>
</dbReference>
<evidence type="ECO:0000256" key="1">
    <source>
        <dbReference type="SAM" id="Phobius"/>
    </source>
</evidence>
<feature type="non-terminal residue" evidence="2">
    <location>
        <position position="1"/>
    </location>
</feature>
<dbReference type="InterPro" id="IPR036116">
    <property type="entry name" value="FN3_sf"/>
</dbReference>
<sequence>NYGTTQTFSSGHRSDLVPLPPSEVKVVNRTGSSVFLAWSVPVTTACCPVVAYKILIMNYNYSSEHEMVRGTTHVHLTG</sequence>
<evidence type="ECO:0008006" key="3">
    <source>
        <dbReference type="Google" id="ProtNLM"/>
    </source>
</evidence>
<evidence type="ECO:0000313" key="2">
    <source>
        <dbReference type="EMBL" id="CEK99667.1"/>
    </source>
</evidence>
<dbReference type="InterPro" id="IPR013783">
    <property type="entry name" value="Ig-like_fold"/>
</dbReference>
<keyword evidence="1" id="KW-0812">Transmembrane</keyword>
<gene>
    <name evidence="2" type="primary">ORF221836</name>
</gene>
<keyword evidence="1" id="KW-0472">Membrane</keyword>
<organism evidence="2">
    <name type="scientific">Arion vulgaris</name>
    <dbReference type="NCBI Taxonomy" id="1028688"/>
    <lineage>
        <taxon>Eukaryota</taxon>
        <taxon>Metazoa</taxon>
        <taxon>Spiralia</taxon>
        <taxon>Lophotrochozoa</taxon>
        <taxon>Mollusca</taxon>
        <taxon>Gastropoda</taxon>
        <taxon>Heterobranchia</taxon>
        <taxon>Euthyneura</taxon>
        <taxon>Panpulmonata</taxon>
        <taxon>Eupulmonata</taxon>
        <taxon>Stylommatophora</taxon>
        <taxon>Helicina</taxon>
        <taxon>Arionoidea</taxon>
        <taxon>Arionidae</taxon>
        <taxon>Arion</taxon>
    </lineage>
</organism>
<feature type="transmembrane region" description="Helical" evidence="1">
    <location>
        <begin position="35"/>
        <end position="55"/>
    </location>
</feature>
<accession>A0A0B7C3A3</accession>
<dbReference type="SUPFAM" id="SSF49265">
    <property type="entry name" value="Fibronectin type III"/>
    <property type="match status" value="1"/>
</dbReference>
<keyword evidence="1" id="KW-1133">Transmembrane helix</keyword>
<dbReference type="Gene3D" id="2.60.40.10">
    <property type="entry name" value="Immunoglobulins"/>
    <property type="match status" value="1"/>
</dbReference>
<proteinExistence type="predicted"/>